<sequence>MPDSHAIPVQGSIAHLSPRQQLHIALAQLLPDDTGLHHPNAAQHSLAKLSSCAHTAAQAGADIVIFPEYFLSGATHGHWQGVRGSADDQDQDDKPWLEAIKQIAHQAGIDIVAGTVVELADIDDNDDAAADTTDSPDAGQQIPHRLDDARARPQANPSSPSSSAKGPTEKRPLYNTAYYVTRTGTVAHRYTKQNLWHPERTTLSSSSPFTHAEQHSSATFGITTRRGLRLRASLAICWDLAWYSRFEQMLKSPASAKQGNLSDLDVEGQAAGPDVILVPTCWYASDGGAAALRWNRRCEEDLLRSLCTTRALETEAVVVMCNVAGPKLSPQQVDSALEAVRCGESEELPLIGLGRSLIAAPFQGCVAQVDGENEALLLQSLNLTVLVEAREVYRNRYDVALDIEDKSSQR</sequence>
<dbReference type="Pfam" id="PF00795">
    <property type="entry name" value="CN_hydrolase"/>
    <property type="match status" value="1"/>
</dbReference>
<organism evidence="4 5">
    <name type="scientific">Pseudozyma flocculosa</name>
    <dbReference type="NCBI Taxonomy" id="84751"/>
    <lineage>
        <taxon>Eukaryota</taxon>
        <taxon>Fungi</taxon>
        <taxon>Dikarya</taxon>
        <taxon>Basidiomycota</taxon>
        <taxon>Ustilaginomycotina</taxon>
        <taxon>Ustilaginomycetes</taxon>
        <taxon>Ustilaginales</taxon>
        <taxon>Ustilaginaceae</taxon>
        <taxon>Pseudozyma</taxon>
    </lineage>
</organism>
<gene>
    <name evidence="4" type="ORF">PSFLO_06849</name>
</gene>
<dbReference type="AlphaFoldDB" id="A0A5C3FCL4"/>
<dbReference type="InterPro" id="IPR036526">
    <property type="entry name" value="C-N_Hydrolase_sf"/>
</dbReference>
<feature type="region of interest" description="Disordered" evidence="2">
    <location>
        <begin position="149"/>
        <end position="173"/>
    </location>
</feature>
<evidence type="ECO:0000256" key="1">
    <source>
        <dbReference type="ARBA" id="ARBA00022801"/>
    </source>
</evidence>
<dbReference type="PANTHER" id="PTHR43674">
    <property type="entry name" value="NITRILASE C965.09-RELATED"/>
    <property type="match status" value="1"/>
</dbReference>
<dbReference type="Gene3D" id="3.60.110.10">
    <property type="entry name" value="Carbon-nitrogen hydrolase"/>
    <property type="match status" value="1"/>
</dbReference>
<evidence type="ECO:0000256" key="2">
    <source>
        <dbReference type="SAM" id="MobiDB-lite"/>
    </source>
</evidence>
<dbReference type="CDD" id="cd07197">
    <property type="entry name" value="nitrilase"/>
    <property type="match status" value="1"/>
</dbReference>
<evidence type="ECO:0000313" key="5">
    <source>
        <dbReference type="Proteomes" id="UP000323386"/>
    </source>
</evidence>
<evidence type="ECO:0000313" key="4">
    <source>
        <dbReference type="EMBL" id="SPO41367.1"/>
    </source>
</evidence>
<dbReference type="OrthoDB" id="412018at2759"/>
<feature type="domain" description="CN hydrolase" evidence="3">
    <location>
        <begin position="22"/>
        <end position="383"/>
    </location>
</feature>
<dbReference type="GO" id="GO:0016811">
    <property type="term" value="F:hydrolase activity, acting on carbon-nitrogen (but not peptide) bonds, in linear amides"/>
    <property type="evidence" value="ECO:0007669"/>
    <property type="project" value="TreeGrafter"/>
</dbReference>
<dbReference type="InterPro" id="IPR050345">
    <property type="entry name" value="Aliph_Amidase/BUP"/>
</dbReference>
<dbReference type="PANTHER" id="PTHR43674:SF16">
    <property type="entry name" value="CARBON-NITROGEN FAMILY, PUTATIVE (AFU_ORTHOLOGUE AFUA_5G02350)-RELATED"/>
    <property type="match status" value="1"/>
</dbReference>
<keyword evidence="5" id="KW-1185">Reference proteome</keyword>
<dbReference type="SUPFAM" id="SSF56317">
    <property type="entry name" value="Carbon-nitrogen hydrolase"/>
    <property type="match status" value="1"/>
</dbReference>
<evidence type="ECO:0000259" key="3">
    <source>
        <dbReference type="PROSITE" id="PS50263"/>
    </source>
</evidence>
<proteinExistence type="predicted"/>
<protein>
    <recommendedName>
        <fullName evidence="3">CN hydrolase domain-containing protein</fullName>
    </recommendedName>
</protein>
<dbReference type="PROSITE" id="PS50263">
    <property type="entry name" value="CN_HYDROLASE"/>
    <property type="match status" value="1"/>
</dbReference>
<dbReference type="Proteomes" id="UP000323386">
    <property type="component" value="Unassembled WGS sequence"/>
</dbReference>
<reference evidence="4 5" key="1">
    <citation type="submission" date="2018-03" db="EMBL/GenBank/DDBJ databases">
        <authorList>
            <person name="Guldener U."/>
        </authorList>
    </citation>
    <scope>NUCLEOTIDE SEQUENCE [LARGE SCALE GENOMIC DNA]</scope>
    <source>
        <strain evidence="4 5">DAOM196992</strain>
    </source>
</reference>
<dbReference type="InterPro" id="IPR003010">
    <property type="entry name" value="C-N_Hydrolase"/>
</dbReference>
<dbReference type="EMBL" id="OOIP01000027">
    <property type="protein sequence ID" value="SPO41367.1"/>
    <property type="molecule type" value="Genomic_DNA"/>
</dbReference>
<keyword evidence="1" id="KW-0378">Hydrolase</keyword>
<accession>A0A5C3FCL4</accession>
<name>A0A5C3FCL4_9BASI</name>